<feature type="region of interest" description="Disordered" evidence="1">
    <location>
        <begin position="747"/>
        <end position="782"/>
    </location>
</feature>
<feature type="compositionally biased region" description="Basic and acidic residues" evidence="1">
    <location>
        <begin position="535"/>
        <end position="552"/>
    </location>
</feature>
<keyword evidence="3" id="KW-1185">Reference proteome</keyword>
<comment type="caution">
    <text evidence="2">The sequence shown here is derived from an EMBL/GenBank/DDBJ whole genome shotgun (WGS) entry which is preliminary data.</text>
</comment>
<reference evidence="2" key="1">
    <citation type="submission" date="2021-01" db="EMBL/GenBank/DDBJ databases">
        <title>Phytophthora aleatoria, a newly-described species from Pinus radiata is distinct from Phytophthora cactorum isolates based on comparative genomics.</title>
        <authorList>
            <person name="Mcdougal R."/>
            <person name="Panda P."/>
            <person name="Williams N."/>
            <person name="Studholme D.J."/>
        </authorList>
    </citation>
    <scope>NUCLEOTIDE SEQUENCE</scope>
    <source>
        <strain evidence="2">NZFS 4037</strain>
    </source>
</reference>
<dbReference type="Proteomes" id="UP000709295">
    <property type="component" value="Unassembled WGS sequence"/>
</dbReference>
<organism evidence="2 3">
    <name type="scientific">Phytophthora aleatoria</name>
    <dbReference type="NCBI Taxonomy" id="2496075"/>
    <lineage>
        <taxon>Eukaryota</taxon>
        <taxon>Sar</taxon>
        <taxon>Stramenopiles</taxon>
        <taxon>Oomycota</taxon>
        <taxon>Peronosporomycetes</taxon>
        <taxon>Peronosporales</taxon>
        <taxon>Peronosporaceae</taxon>
        <taxon>Phytophthora</taxon>
    </lineage>
</organism>
<gene>
    <name evidence="2" type="ORF">JG688_00010687</name>
</gene>
<proteinExistence type="predicted"/>
<feature type="region of interest" description="Disordered" evidence="1">
    <location>
        <begin position="515"/>
        <end position="555"/>
    </location>
</feature>
<dbReference type="EMBL" id="JAENGY010000691">
    <property type="protein sequence ID" value="KAG6958052.1"/>
    <property type="molecule type" value="Genomic_DNA"/>
</dbReference>
<evidence type="ECO:0000313" key="3">
    <source>
        <dbReference type="Proteomes" id="UP000709295"/>
    </source>
</evidence>
<evidence type="ECO:0000313" key="2">
    <source>
        <dbReference type="EMBL" id="KAG6958052.1"/>
    </source>
</evidence>
<feature type="compositionally biased region" description="Basic residues" evidence="1">
    <location>
        <begin position="27"/>
        <end position="36"/>
    </location>
</feature>
<feature type="compositionally biased region" description="Low complexity" evidence="1">
    <location>
        <begin position="515"/>
        <end position="526"/>
    </location>
</feature>
<sequence length="782" mass="88112">MLDPSLRLAPVSESENVDRRLKPQLGKTRKASHKKKLKVVNSSNNEARPLADILRLSDGVEANRPGSEVHAGTHWDNDNVWDASMLKEVVAFYVDSVTTHANDKDELKPTRFRVCFRMARDLALLQNDFYIDELLKVYDTSFKGKFISGMDDEQMNFELFLEQLVESHPTYRKYVDLRLRQHYTAPLSALDWLTQNHLRPHIVQRKRARARTIKSKTFWIWESMPTDMDLALEKLLSAIKKYMRVLGQFFLRQAVQSSSTTDKPRDYRMSSNAFISLMKQVRVFPQLFHRRELENAVRLSCCSSPETEKLNFPEFIETLVRCSCTLRWGELDGGKTASENNDDTVVVIKFVMLIFAMEGQGSVLKKRNEDVSAILGFLGQQQKKKQAEKLFRFRKMLADSKRRTRASRTHQIPSVWNQVRLHFSPTNPPSRSPIRSHDTFDELTESWDGGSPRRVSSEPFVFDAQTNQPFDIDSPHSPNADAMNHQQQSQPDSVKFVENNYDQKGITSCSVDKASFSPPFSSEAPSTTLEAGIPGDHDSTVTDSTQRKESTVSKECSASSIICQEEKESIASVEGLNGATSTAGDEEAMSSEQVHQFTTPSQSIGGLVEPMEKDDFLREILDSIGDVELMLSQPRFTGSNYSKLARKQVRRTLQDSTQDAVHADSIGCVPSLSELAGDTCSHLHDWQQISDIFSTSSEASEVQVRDPMLNHLTDIERFTESSDDTNLVAIAGMAGLLFTQDPAIQNHLPESNAGASQEIRPAEEIATSSQVSTHEIDKDTIK</sequence>
<protein>
    <submittedName>
        <fullName evidence="2">Uncharacterized protein</fullName>
    </submittedName>
</protein>
<evidence type="ECO:0000256" key="1">
    <source>
        <dbReference type="SAM" id="MobiDB-lite"/>
    </source>
</evidence>
<feature type="region of interest" description="Disordered" evidence="1">
    <location>
        <begin position="466"/>
        <end position="491"/>
    </location>
</feature>
<name>A0A8J5M1I0_9STRA</name>
<feature type="region of interest" description="Disordered" evidence="1">
    <location>
        <begin position="1"/>
        <end position="36"/>
    </location>
</feature>
<accession>A0A8J5M1I0</accession>
<dbReference type="AlphaFoldDB" id="A0A8J5M1I0"/>